<proteinExistence type="predicted"/>
<accession>A0A382CPY7</accession>
<dbReference type="EMBL" id="UINC01035455">
    <property type="protein sequence ID" value="SVB27884.1"/>
    <property type="molecule type" value="Genomic_DNA"/>
</dbReference>
<reference evidence="1" key="1">
    <citation type="submission" date="2018-05" db="EMBL/GenBank/DDBJ databases">
        <authorList>
            <person name="Lanie J.A."/>
            <person name="Ng W.-L."/>
            <person name="Kazmierczak K.M."/>
            <person name="Andrzejewski T.M."/>
            <person name="Davidsen T.M."/>
            <person name="Wayne K.J."/>
            <person name="Tettelin H."/>
            <person name="Glass J.I."/>
            <person name="Rusch D."/>
            <person name="Podicherti R."/>
            <person name="Tsui H.-C.T."/>
            <person name="Winkler M.E."/>
        </authorList>
    </citation>
    <scope>NUCLEOTIDE SEQUENCE</scope>
</reference>
<evidence type="ECO:0000313" key="1">
    <source>
        <dbReference type="EMBL" id="SVB27884.1"/>
    </source>
</evidence>
<sequence>MEDEYKIGKIRMERERAFQEFDAKIIQFLSNGETIPDEWKLYGQSLRDMTKDLDTVSINPNTRTIEVKLPTKPE</sequence>
<gene>
    <name evidence="1" type="ORF">METZ01_LOCUS180738</name>
</gene>
<dbReference type="AlphaFoldDB" id="A0A382CPY7"/>
<protein>
    <submittedName>
        <fullName evidence="1">Uncharacterized protein</fullName>
    </submittedName>
</protein>
<organism evidence="1">
    <name type="scientific">marine metagenome</name>
    <dbReference type="NCBI Taxonomy" id="408172"/>
    <lineage>
        <taxon>unclassified sequences</taxon>
        <taxon>metagenomes</taxon>
        <taxon>ecological metagenomes</taxon>
    </lineage>
</organism>
<name>A0A382CPY7_9ZZZZ</name>